<name>A0A6B8TRF1_9CORY</name>
<accession>A0A6B8TRF1</accession>
<dbReference type="KEGG" id="cxe:FOB82_10580"/>
<dbReference type="Proteomes" id="UP000426857">
    <property type="component" value="Chromosome"/>
</dbReference>
<feature type="compositionally biased region" description="Basic and acidic residues" evidence="1">
    <location>
        <begin position="58"/>
        <end position="68"/>
    </location>
</feature>
<dbReference type="EMBL" id="CP046322">
    <property type="protein sequence ID" value="QGS35311.1"/>
    <property type="molecule type" value="Genomic_DNA"/>
</dbReference>
<gene>
    <name evidence="2" type="ORF">FOB82_10580</name>
</gene>
<feature type="region of interest" description="Disordered" evidence="1">
    <location>
        <begin position="53"/>
        <end position="73"/>
    </location>
</feature>
<evidence type="ECO:0000256" key="1">
    <source>
        <dbReference type="SAM" id="MobiDB-lite"/>
    </source>
</evidence>
<evidence type="ECO:0000313" key="2">
    <source>
        <dbReference type="EMBL" id="QGS35311.1"/>
    </source>
</evidence>
<proteinExistence type="predicted"/>
<evidence type="ECO:0000313" key="3">
    <source>
        <dbReference type="Proteomes" id="UP000426857"/>
    </source>
</evidence>
<organism evidence="2 3">
    <name type="scientific">Corynebacterium xerosis</name>
    <dbReference type="NCBI Taxonomy" id="1725"/>
    <lineage>
        <taxon>Bacteria</taxon>
        <taxon>Bacillati</taxon>
        <taxon>Actinomycetota</taxon>
        <taxon>Actinomycetes</taxon>
        <taxon>Mycobacteriales</taxon>
        <taxon>Corynebacteriaceae</taxon>
        <taxon>Corynebacterium</taxon>
    </lineage>
</organism>
<protein>
    <recommendedName>
        <fullName evidence="4">DUF2744 domain-containing protein</fullName>
    </recommendedName>
</protein>
<evidence type="ECO:0008006" key="4">
    <source>
        <dbReference type="Google" id="ProtNLM"/>
    </source>
</evidence>
<reference evidence="2 3" key="1">
    <citation type="submission" date="2019-11" db="EMBL/GenBank/DDBJ databases">
        <title>FDA dAtabase for Regulatory Grade micrObial Sequences (FDA-ARGOS): Supporting development and validation of Infectious Disease Dx tests.</title>
        <authorList>
            <person name="Kerrigan L."/>
            <person name="Long C."/>
            <person name="Tallon L."/>
            <person name="Sadzewicz L."/>
            <person name="Vavikolanu K."/>
            <person name="Mehta A."/>
            <person name="Aluvathingal J."/>
            <person name="Nadendla S."/>
            <person name="Yan Y."/>
            <person name="Sichtig H."/>
        </authorList>
    </citation>
    <scope>NUCLEOTIDE SEQUENCE [LARGE SCALE GENOMIC DNA]</scope>
    <source>
        <strain evidence="2 3">FDAARGOS_674</strain>
    </source>
</reference>
<dbReference type="AlphaFoldDB" id="A0A6B8TRF1"/>
<dbReference type="RefSeq" id="WP_155870237.1">
    <property type="nucleotide sequence ID" value="NZ_CP046322.1"/>
</dbReference>
<sequence>MSWITARASLWHIELLILVEDLPPEWSLTDENIAKLVDRDDFYLNSEWSRWTADPDDPEAKAEQDRRKALGIKPPPAPILRPVAARPLALQEVLVEQTRRRIERAEEPPRKKISLRELRELRASVQ</sequence>